<evidence type="ECO:0000313" key="2">
    <source>
        <dbReference type="EMBL" id="ESW40242.1"/>
    </source>
</evidence>
<dbReference type="AlphaFoldDB" id="V7DD17"/>
<proteinExistence type="predicted"/>
<feature type="region of interest" description="Disordered" evidence="1">
    <location>
        <begin position="1"/>
        <end position="26"/>
    </location>
</feature>
<protein>
    <recommendedName>
        <fullName evidence="4">Alginate export domain-containing protein</fullName>
    </recommendedName>
</protein>
<evidence type="ECO:0008006" key="4">
    <source>
        <dbReference type="Google" id="ProtNLM"/>
    </source>
</evidence>
<evidence type="ECO:0000256" key="1">
    <source>
        <dbReference type="SAM" id="MobiDB-lite"/>
    </source>
</evidence>
<dbReference type="EMBL" id="AXUP01000075">
    <property type="protein sequence ID" value="ESW40242.1"/>
    <property type="molecule type" value="Genomic_DNA"/>
</dbReference>
<organism evidence="2 3">
    <name type="scientific">Pseudomonas taiwanensis SJ9</name>
    <dbReference type="NCBI Taxonomy" id="1388762"/>
    <lineage>
        <taxon>Bacteria</taxon>
        <taxon>Pseudomonadati</taxon>
        <taxon>Pseudomonadota</taxon>
        <taxon>Gammaproteobacteria</taxon>
        <taxon>Pseudomonadales</taxon>
        <taxon>Pseudomonadaceae</taxon>
        <taxon>Pseudomonas</taxon>
    </lineage>
</organism>
<reference evidence="2 3" key="1">
    <citation type="submission" date="2013-10" db="EMBL/GenBank/DDBJ databases">
        <title>Whole Genome Shotgun Sequence of Pseudomonas taiwanensis SJ9.</title>
        <authorList>
            <person name="Hong S.-J."/>
            <person name="Shin J.-H."/>
        </authorList>
    </citation>
    <scope>NUCLEOTIDE SEQUENCE [LARGE SCALE GENOMIC DNA]</scope>
    <source>
        <strain evidence="2 3">SJ9</strain>
    </source>
</reference>
<comment type="caution">
    <text evidence="2">The sequence shown here is derived from an EMBL/GenBank/DDBJ whole genome shotgun (WGS) entry which is preliminary data.</text>
</comment>
<sequence>MGSLWERVHPRRGRHRQPENNNKNMEHTMRHKLACTLALLFAAPITQAYELYNHDGTTLNADLEALFGAFHSDESFNLAGNRKPGSTAWQEGYVKYGLSGSQALADSGALYGAFNLLSSATWGDGDAAGLTLGDERRTAIEDLYLGWRSANLFPALGEDGVDISGGRQVVTLGDGFLIQGDPVNLGKVDLGANFDRGGAYYLAARKAFDRTAVLRLGGKQGWRSDLMWLKSDNHYQADTSLAVANLEHVADAGTVGLSWIRGLDVDQRYAQIMGLEHRDGMDTASLRGRGNLGVKDLELAAEYVTQDKTGGRENAWYLEGNWTFSELPWSPTATYRYSRFSEDFDPLFYGLSRGYGTWFQGEVAANYAGPFNSNSQVHHVALKGKPRDNLTVGALYFDFDTLDTDQGNLGGRELDLYVEWMVNDHLLISPLVGFYKPERSAANGGTQLGGRDTGTYMQLIVGTFF</sequence>
<evidence type="ECO:0000313" key="3">
    <source>
        <dbReference type="Proteomes" id="UP000018511"/>
    </source>
</evidence>
<dbReference type="PATRIC" id="fig|1388762.3.peg.1484"/>
<dbReference type="Proteomes" id="UP000018511">
    <property type="component" value="Unassembled WGS sequence"/>
</dbReference>
<gene>
    <name evidence="2" type="ORF">O164_07390</name>
</gene>
<accession>V7DD17</accession>
<name>V7DD17_9PSED</name>